<feature type="region of interest" description="Disordered" evidence="1">
    <location>
        <begin position="1"/>
        <end position="20"/>
    </location>
</feature>
<dbReference type="GO" id="GO:0030687">
    <property type="term" value="C:preribosome, large subunit precursor"/>
    <property type="evidence" value="ECO:0007669"/>
    <property type="project" value="TreeGrafter"/>
</dbReference>
<comment type="caution">
    <text evidence="3">The sequence shown here is derived from an EMBL/GenBank/DDBJ whole genome shotgun (WGS) entry which is preliminary data.</text>
</comment>
<evidence type="ECO:0000259" key="2">
    <source>
        <dbReference type="Pfam" id="PF10338"/>
    </source>
</evidence>
<evidence type="ECO:0000256" key="1">
    <source>
        <dbReference type="SAM" id="MobiDB-lite"/>
    </source>
</evidence>
<feature type="compositionally biased region" description="Polar residues" evidence="1">
    <location>
        <begin position="1"/>
        <end position="15"/>
    </location>
</feature>
<feature type="region of interest" description="Disordered" evidence="1">
    <location>
        <begin position="49"/>
        <end position="114"/>
    </location>
</feature>
<reference evidence="3" key="2">
    <citation type="submission" date="2023-05" db="EMBL/GenBank/DDBJ databases">
        <authorList>
            <consortium name="Lawrence Berkeley National Laboratory"/>
            <person name="Steindorff A."/>
            <person name="Hensen N."/>
            <person name="Bonometti L."/>
            <person name="Westerberg I."/>
            <person name="Brannstrom I.O."/>
            <person name="Guillou S."/>
            <person name="Cros-Aarteil S."/>
            <person name="Calhoun S."/>
            <person name="Haridas S."/>
            <person name="Kuo A."/>
            <person name="Mondo S."/>
            <person name="Pangilinan J."/>
            <person name="Riley R."/>
            <person name="Labutti K."/>
            <person name="Andreopoulos B."/>
            <person name="Lipzen A."/>
            <person name="Chen C."/>
            <person name="Yanf M."/>
            <person name="Daum C."/>
            <person name="Ng V."/>
            <person name="Clum A."/>
            <person name="Ohm R."/>
            <person name="Martin F."/>
            <person name="Silar P."/>
            <person name="Natvig D."/>
            <person name="Lalanne C."/>
            <person name="Gautier V."/>
            <person name="Ament-Velasquez S.L."/>
            <person name="Kruys A."/>
            <person name="Hutchinson M.I."/>
            <person name="Powell A.J."/>
            <person name="Barry K."/>
            <person name="Miller A.N."/>
            <person name="Grigoriev I.V."/>
            <person name="Debuchy R."/>
            <person name="Gladieux P."/>
            <person name="Thoren M.H."/>
            <person name="Johannesson H."/>
        </authorList>
    </citation>
    <scope>NUCLEOTIDE SEQUENCE</scope>
    <source>
        <strain evidence="3">CBS 990.96</strain>
    </source>
</reference>
<dbReference type="Pfam" id="PF10338">
    <property type="entry name" value="YBL028C_N"/>
    <property type="match status" value="1"/>
</dbReference>
<accession>A0AAN7BZ36</accession>
<dbReference type="Proteomes" id="UP001301958">
    <property type="component" value="Unassembled WGS sequence"/>
</dbReference>
<keyword evidence="4" id="KW-1185">Reference proteome</keyword>
<proteinExistence type="predicted"/>
<name>A0AAN7BZ36_9PEZI</name>
<sequence>MGKSSRASTIKQNNQKLKKNVFGPVEQARAERLHAKLAELVAQPKPVKEVEMADEVAEEPETNEVTAEKDEASMEIDGEKPAPKKKKVIERKRRGKKSNIVFRKKGPKVTKGKK</sequence>
<dbReference type="PANTHER" id="PTHR28219:SF1">
    <property type="entry name" value="UPF0642 PROTEIN YBL028C"/>
    <property type="match status" value="1"/>
</dbReference>
<dbReference type="EMBL" id="MU865289">
    <property type="protein sequence ID" value="KAK4232122.1"/>
    <property type="molecule type" value="Genomic_DNA"/>
</dbReference>
<dbReference type="PANTHER" id="PTHR28219">
    <property type="entry name" value="UPF0642 PROTEIN YBL028C"/>
    <property type="match status" value="1"/>
</dbReference>
<feature type="domain" description="DUF2423" evidence="2">
    <location>
        <begin position="1"/>
        <end position="44"/>
    </location>
</feature>
<evidence type="ECO:0000313" key="4">
    <source>
        <dbReference type="Proteomes" id="UP001301958"/>
    </source>
</evidence>
<dbReference type="InterPro" id="IPR019434">
    <property type="entry name" value="DUF2423"/>
</dbReference>
<feature type="compositionally biased region" description="Basic residues" evidence="1">
    <location>
        <begin position="83"/>
        <end position="114"/>
    </location>
</feature>
<protein>
    <recommendedName>
        <fullName evidence="2">DUF2423 domain-containing protein</fullName>
    </recommendedName>
</protein>
<feature type="compositionally biased region" description="Acidic residues" evidence="1">
    <location>
        <begin position="52"/>
        <end position="62"/>
    </location>
</feature>
<gene>
    <name evidence="3" type="ORF">QBC38DRAFT_406240</name>
</gene>
<evidence type="ECO:0000313" key="3">
    <source>
        <dbReference type="EMBL" id="KAK4232122.1"/>
    </source>
</evidence>
<feature type="compositionally biased region" description="Basic and acidic residues" evidence="1">
    <location>
        <begin position="66"/>
        <end position="82"/>
    </location>
</feature>
<organism evidence="3 4">
    <name type="scientific">Podospora fimiseda</name>
    <dbReference type="NCBI Taxonomy" id="252190"/>
    <lineage>
        <taxon>Eukaryota</taxon>
        <taxon>Fungi</taxon>
        <taxon>Dikarya</taxon>
        <taxon>Ascomycota</taxon>
        <taxon>Pezizomycotina</taxon>
        <taxon>Sordariomycetes</taxon>
        <taxon>Sordariomycetidae</taxon>
        <taxon>Sordariales</taxon>
        <taxon>Podosporaceae</taxon>
        <taxon>Podospora</taxon>
    </lineage>
</organism>
<dbReference type="AlphaFoldDB" id="A0AAN7BZ36"/>
<reference evidence="3" key="1">
    <citation type="journal article" date="2023" name="Mol. Phylogenet. Evol.">
        <title>Genome-scale phylogeny and comparative genomics of the fungal order Sordariales.</title>
        <authorList>
            <person name="Hensen N."/>
            <person name="Bonometti L."/>
            <person name="Westerberg I."/>
            <person name="Brannstrom I.O."/>
            <person name="Guillou S."/>
            <person name="Cros-Aarteil S."/>
            <person name="Calhoun S."/>
            <person name="Haridas S."/>
            <person name="Kuo A."/>
            <person name="Mondo S."/>
            <person name="Pangilinan J."/>
            <person name="Riley R."/>
            <person name="LaButti K."/>
            <person name="Andreopoulos B."/>
            <person name="Lipzen A."/>
            <person name="Chen C."/>
            <person name="Yan M."/>
            <person name="Daum C."/>
            <person name="Ng V."/>
            <person name="Clum A."/>
            <person name="Steindorff A."/>
            <person name="Ohm R.A."/>
            <person name="Martin F."/>
            <person name="Silar P."/>
            <person name="Natvig D.O."/>
            <person name="Lalanne C."/>
            <person name="Gautier V."/>
            <person name="Ament-Velasquez S.L."/>
            <person name="Kruys A."/>
            <person name="Hutchinson M.I."/>
            <person name="Powell A.J."/>
            <person name="Barry K."/>
            <person name="Miller A.N."/>
            <person name="Grigoriev I.V."/>
            <person name="Debuchy R."/>
            <person name="Gladieux P."/>
            <person name="Hiltunen Thoren M."/>
            <person name="Johannesson H."/>
        </authorList>
    </citation>
    <scope>NUCLEOTIDE SEQUENCE</scope>
    <source>
        <strain evidence="3">CBS 990.96</strain>
    </source>
</reference>